<dbReference type="Pfam" id="PF13409">
    <property type="entry name" value="GST_N_2"/>
    <property type="match status" value="1"/>
</dbReference>
<dbReference type="EMBL" id="JAAAUQ010000366">
    <property type="protein sequence ID" value="KAF9150944.1"/>
    <property type="molecule type" value="Genomic_DNA"/>
</dbReference>
<accession>A0A9P5S1H6</accession>
<proteinExistence type="predicted"/>
<dbReference type="SUPFAM" id="SSF52833">
    <property type="entry name" value="Thioredoxin-like"/>
    <property type="match status" value="1"/>
</dbReference>
<dbReference type="InterPro" id="IPR004045">
    <property type="entry name" value="Glutathione_S-Trfase_N"/>
</dbReference>
<dbReference type="Gene3D" id="3.40.30.10">
    <property type="entry name" value="Glutaredoxin"/>
    <property type="match status" value="1"/>
</dbReference>
<evidence type="ECO:0000259" key="1">
    <source>
        <dbReference type="PROSITE" id="PS50404"/>
    </source>
</evidence>
<dbReference type="InterPro" id="IPR036249">
    <property type="entry name" value="Thioredoxin-like_sf"/>
</dbReference>
<dbReference type="OrthoDB" id="249703at2759"/>
<protein>
    <recommendedName>
        <fullName evidence="1">GST N-terminal domain-containing protein</fullName>
    </recommendedName>
</protein>
<dbReference type="AlphaFoldDB" id="A0A9P5S1H6"/>
<evidence type="ECO:0000313" key="2">
    <source>
        <dbReference type="EMBL" id="KAF9150944.1"/>
    </source>
</evidence>
<comment type="caution">
    <text evidence="2">The sequence shown here is derived from an EMBL/GenBank/DDBJ whole genome shotgun (WGS) entry which is preliminary data.</text>
</comment>
<evidence type="ECO:0000313" key="3">
    <source>
        <dbReference type="Proteomes" id="UP000748756"/>
    </source>
</evidence>
<sequence length="93" mass="10432">MANSVPTLYILNRNYSTWSLRAWLVMRYFKLNFNVELLLLGTPEIPDMGIPAADTVMRRAGPTSKVPALHVEKPSGGTHIVFETLAILEYLAE</sequence>
<feature type="non-terminal residue" evidence="2">
    <location>
        <position position="93"/>
    </location>
</feature>
<gene>
    <name evidence="2" type="ORF">BG015_007226</name>
</gene>
<keyword evidence="3" id="KW-1185">Reference proteome</keyword>
<feature type="domain" description="GST N-terminal" evidence="1">
    <location>
        <begin position="6"/>
        <end position="93"/>
    </location>
</feature>
<name>A0A9P5S1H6_9FUNG</name>
<dbReference type="Proteomes" id="UP000748756">
    <property type="component" value="Unassembled WGS sequence"/>
</dbReference>
<dbReference type="PROSITE" id="PS50404">
    <property type="entry name" value="GST_NTER"/>
    <property type="match status" value="1"/>
</dbReference>
<organism evidence="2 3">
    <name type="scientific">Linnemannia schmuckeri</name>
    <dbReference type="NCBI Taxonomy" id="64567"/>
    <lineage>
        <taxon>Eukaryota</taxon>
        <taxon>Fungi</taxon>
        <taxon>Fungi incertae sedis</taxon>
        <taxon>Mucoromycota</taxon>
        <taxon>Mortierellomycotina</taxon>
        <taxon>Mortierellomycetes</taxon>
        <taxon>Mortierellales</taxon>
        <taxon>Mortierellaceae</taxon>
        <taxon>Linnemannia</taxon>
    </lineage>
</organism>
<reference evidence="2" key="1">
    <citation type="journal article" date="2020" name="Fungal Divers.">
        <title>Resolving the Mortierellaceae phylogeny through synthesis of multi-gene phylogenetics and phylogenomics.</title>
        <authorList>
            <person name="Vandepol N."/>
            <person name="Liber J."/>
            <person name="Desiro A."/>
            <person name="Na H."/>
            <person name="Kennedy M."/>
            <person name="Barry K."/>
            <person name="Grigoriev I.V."/>
            <person name="Miller A.N."/>
            <person name="O'Donnell K."/>
            <person name="Stajich J.E."/>
            <person name="Bonito G."/>
        </authorList>
    </citation>
    <scope>NUCLEOTIDE SEQUENCE</scope>
    <source>
        <strain evidence="2">NRRL 6426</strain>
    </source>
</reference>